<organism evidence="7 8">
    <name type="scientific">Clavelina lepadiformis</name>
    <name type="common">Light-bulb sea squirt</name>
    <name type="synonym">Ascidia lepadiformis</name>
    <dbReference type="NCBI Taxonomy" id="159417"/>
    <lineage>
        <taxon>Eukaryota</taxon>
        <taxon>Metazoa</taxon>
        <taxon>Chordata</taxon>
        <taxon>Tunicata</taxon>
        <taxon>Ascidiacea</taxon>
        <taxon>Aplousobranchia</taxon>
        <taxon>Clavelinidae</taxon>
        <taxon>Clavelina</taxon>
    </lineage>
</organism>
<evidence type="ECO:0000259" key="6">
    <source>
        <dbReference type="PROSITE" id="PS51715"/>
    </source>
</evidence>
<evidence type="ECO:0000256" key="1">
    <source>
        <dbReference type="ARBA" id="ARBA00022741"/>
    </source>
</evidence>
<proteinExistence type="inferred from homology"/>
<evidence type="ECO:0000256" key="5">
    <source>
        <dbReference type="SAM" id="Phobius"/>
    </source>
</evidence>
<dbReference type="SUPFAM" id="SSF48340">
    <property type="entry name" value="Interferon-induced guanylate-binding protein 1 (GBP1), C-terminal domain"/>
    <property type="match status" value="1"/>
</dbReference>
<feature type="transmembrane region" description="Helical" evidence="5">
    <location>
        <begin position="457"/>
        <end position="477"/>
    </location>
</feature>
<keyword evidence="8" id="KW-1185">Reference proteome</keyword>
<dbReference type="Gene3D" id="3.40.50.300">
    <property type="entry name" value="P-loop containing nucleotide triphosphate hydrolases"/>
    <property type="match status" value="1"/>
</dbReference>
<keyword evidence="3" id="KW-0342">GTP-binding</keyword>
<accession>A0ABP0F1R6</accession>
<sequence length="557" mass="62881">MYNVHCSSNFKITNNYLTFNKMVVDGDSVQNGLVDDTEQGTPVPVVLVNDDHTFTLDEEAISSILLKKGIADLPVVVISVAGAFRKGKSFLLNFLLRFLSNYENENWIGDSDESLSGFSWRGGSDRVTTGILMWSEVFQISTPAGLKVAVVLMDTQGAFDSSSTVKDCATVFALSTMTSSVQIYNISQNIQEDDFQHLELFTEYGRLALEESDVKPFQSLQFLVRDWSYPYEYEYGVEGGRKLLNKRLELSEKQHEELQRVRTHIRSCFDDLSCFLMPHPGLAVATNPHFKGALKDITPDFKEYMLKLAPMLLAPENLKVKEIHGSAVKCSELVEYFRSYIKIYHGEKLPEPKSMLQATAEANNLAAVAKARDLYSSSMDQVCGSSSAFVNPTVLDDKHIEYKELSLDCFDNTRKMGGVEFSTSYREKLEVDIVEMYDNYVRTNSAKNVFRNVRTPSVYLVVGAICYLMSGLFGFLYLTSFATICNIFLFITVVSILSWSYVQFTGNHQEIGKTLDVVADFLWENFLSNIYNSVIQQGAKQLTQETMRQLTEKVKSN</sequence>
<dbReference type="InterPro" id="IPR030386">
    <property type="entry name" value="G_GB1_RHD3_dom"/>
</dbReference>
<evidence type="ECO:0000256" key="3">
    <source>
        <dbReference type="ARBA" id="ARBA00023134"/>
    </source>
</evidence>
<evidence type="ECO:0000256" key="2">
    <source>
        <dbReference type="ARBA" id="ARBA00022801"/>
    </source>
</evidence>
<dbReference type="Pfam" id="PF02263">
    <property type="entry name" value="GBP"/>
    <property type="match status" value="1"/>
</dbReference>
<dbReference type="InterPro" id="IPR015894">
    <property type="entry name" value="Guanylate-bd_N"/>
</dbReference>
<dbReference type="Gene3D" id="1.20.58.420">
    <property type="entry name" value="AHSP"/>
    <property type="match status" value="1"/>
</dbReference>
<keyword evidence="5" id="KW-0472">Membrane</keyword>
<evidence type="ECO:0000313" key="7">
    <source>
        <dbReference type="EMBL" id="CAK8672227.1"/>
    </source>
</evidence>
<dbReference type="CDD" id="cd01851">
    <property type="entry name" value="GBP"/>
    <property type="match status" value="1"/>
</dbReference>
<dbReference type="SUPFAM" id="SSF52540">
    <property type="entry name" value="P-loop containing nucleoside triphosphate hydrolases"/>
    <property type="match status" value="1"/>
</dbReference>
<comment type="similarity">
    <text evidence="4">Belongs to the TRAFAC class dynamin-like GTPase superfamily. GB1/RHD3 GTPase family.</text>
</comment>
<name>A0ABP0F1R6_CLALP</name>
<dbReference type="InterPro" id="IPR027417">
    <property type="entry name" value="P-loop_NTPase"/>
</dbReference>
<dbReference type="PROSITE" id="PS51715">
    <property type="entry name" value="G_GB1_RHD3"/>
    <property type="match status" value="1"/>
</dbReference>
<keyword evidence="2" id="KW-0378">Hydrolase</keyword>
<feature type="domain" description="GB1/RHD3-type G" evidence="6">
    <location>
        <begin position="72"/>
        <end position="349"/>
    </location>
</feature>
<protein>
    <recommendedName>
        <fullName evidence="6">GB1/RHD3-type G domain-containing protein</fullName>
    </recommendedName>
</protein>
<dbReference type="InterPro" id="IPR036543">
    <property type="entry name" value="Guanylate-bd_C_sf"/>
</dbReference>
<evidence type="ECO:0000313" key="8">
    <source>
        <dbReference type="Proteomes" id="UP001642483"/>
    </source>
</evidence>
<keyword evidence="5" id="KW-0812">Transmembrane</keyword>
<gene>
    <name evidence="7" type="ORF">CVLEPA_LOCUS1207</name>
</gene>
<dbReference type="Proteomes" id="UP001642483">
    <property type="component" value="Unassembled WGS sequence"/>
</dbReference>
<dbReference type="EMBL" id="CAWYQH010000001">
    <property type="protein sequence ID" value="CAK8672227.1"/>
    <property type="molecule type" value="Genomic_DNA"/>
</dbReference>
<keyword evidence="1" id="KW-0547">Nucleotide-binding</keyword>
<feature type="transmembrane region" description="Helical" evidence="5">
    <location>
        <begin position="484"/>
        <end position="502"/>
    </location>
</feature>
<comment type="caution">
    <text evidence="7">The sequence shown here is derived from an EMBL/GenBank/DDBJ whole genome shotgun (WGS) entry which is preliminary data.</text>
</comment>
<keyword evidence="5" id="KW-1133">Transmembrane helix</keyword>
<reference evidence="7 8" key="1">
    <citation type="submission" date="2024-02" db="EMBL/GenBank/DDBJ databases">
        <authorList>
            <person name="Daric V."/>
            <person name="Darras S."/>
        </authorList>
    </citation>
    <scope>NUCLEOTIDE SEQUENCE [LARGE SCALE GENOMIC DNA]</scope>
</reference>
<evidence type="ECO:0000256" key="4">
    <source>
        <dbReference type="PROSITE-ProRule" id="PRU01052"/>
    </source>
</evidence>
<dbReference type="PANTHER" id="PTHR10751">
    <property type="entry name" value="GUANYLATE BINDING PROTEIN"/>
    <property type="match status" value="1"/>
</dbReference>